<feature type="domain" description="Clathrin/coatomer adaptor adaptin-like N-terminal" evidence="15">
    <location>
        <begin position="24"/>
        <end position="537"/>
    </location>
</feature>
<dbReference type="FunFam" id="1.25.10.10:FF:000071">
    <property type="entry name" value="Coatomer subunit gamma"/>
    <property type="match status" value="1"/>
</dbReference>
<dbReference type="GO" id="GO:0006888">
    <property type="term" value="P:endoplasmic reticulum to Golgi vesicle-mediated transport"/>
    <property type="evidence" value="ECO:0007669"/>
    <property type="project" value="TreeGrafter"/>
</dbReference>
<dbReference type="FunFam" id="2.60.40.1480:FF:000001">
    <property type="entry name" value="Coatomer subunit gamma"/>
    <property type="match status" value="1"/>
</dbReference>
<keyword evidence="8 13" id="KW-0653">Protein transport</keyword>
<keyword evidence="5 13" id="KW-0963">Cytoplasm</keyword>
<evidence type="ECO:0000256" key="7">
    <source>
        <dbReference type="ARBA" id="ARBA00022892"/>
    </source>
</evidence>
<dbReference type="Pfam" id="PF01602">
    <property type="entry name" value="Adaptin_N"/>
    <property type="match status" value="1"/>
</dbReference>
<feature type="domain" description="Coatomer subunit gamma C-terminal" evidence="17">
    <location>
        <begin position="762"/>
        <end position="862"/>
    </location>
</feature>
<dbReference type="Proteomes" id="UP001152562">
    <property type="component" value="Unassembled WGS sequence"/>
</dbReference>
<dbReference type="GO" id="GO:0005793">
    <property type="term" value="C:endoplasmic reticulum-Golgi intermediate compartment"/>
    <property type="evidence" value="ECO:0007669"/>
    <property type="project" value="TreeGrafter"/>
</dbReference>
<comment type="similarity">
    <text evidence="2 13">Belongs to the COPG family.</text>
</comment>
<evidence type="ECO:0000256" key="6">
    <source>
        <dbReference type="ARBA" id="ARBA00022737"/>
    </source>
</evidence>
<dbReference type="GO" id="GO:0009306">
    <property type="term" value="P:protein secretion"/>
    <property type="evidence" value="ECO:0007669"/>
    <property type="project" value="TreeGrafter"/>
</dbReference>
<evidence type="ECO:0000256" key="1">
    <source>
        <dbReference type="ARBA" id="ARBA00004255"/>
    </source>
</evidence>
<dbReference type="Gene3D" id="2.60.40.1480">
    <property type="entry name" value="Coatomer, gamma subunit, appendage domain"/>
    <property type="match status" value="1"/>
</dbReference>
<dbReference type="Pfam" id="PF08752">
    <property type="entry name" value="COP-gamma_platf"/>
    <property type="match status" value="1"/>
</dbReference>
<evidence type="ECO:0000313" key="19">
    <source>
        <dbReference type="Proteomes" id="UP001152562"/>
    </source>
</evidence>
<comment type="subcellular location">
    <subcellularLocation>
        <location evidence="13">Cytoplasm</location>
    </subcellularLocation>
    <subcellularLocation>
        <location evidence="1 13">Golgi apparatus membrane</location>
        <topology evidence="1 13">Peripheral membrane protein</topology>
        <orientation evidence="1 13">Cytoplasmic side</orientation>
    </subcellularLocation>
    <subcellularLocation>
        <location evidence="13">Cytoplasmic vesicle</location>
        <location evidence="13">COPI-coated vesicle membrane</location>
        <topology evidence="13">Peripheral membrane protein</topology>
        <orientation evidence="13">Cytoplasmic side</orientation>
    </subcellularLocation>
</comment>
<evidence type="ECO:0000256" key="8">
    <source>
        <dbReference type="ARBA" id="ARBA00022927"/>
    </source>
</evidence>
<feature type="region of interest" description="Disordered" evidence="14">
    <location>
        <begin position="1"/>
        <end position="20"/>
    </location>
</feature>
<evidence type="ECO:0000259" key="15">
    <source>
        <dbReference type="Pfam" id="PF01602"/>
    </source>
</evidence>
<keyword evidence="6" id="KW-0677">Repeat</keyword>
<dbReference type="InterPro" id="IPR013041">
    <property type="entry name" value="Clathrin_app_Ig-like_sf"/>
</dbReference>
<dbReference type="Gene3D" id="3.30.310.10">
    <property type="entry name" value="TATA-Binding Protein"/>
    <property type="match status" value="1"/>
</dbReference>
<accession>A0A9P0TJ09</accession>
<evidence type="ECO:0000259" key="16">
    <source>
        <dbReference type="Pfam" id="PF08752"/>
    </source>
</evidence>
<comment type="caution">
    <text evidence="18">The sequence shown here is derived from an EMBL/GenBank/DDBJ whole genome shotgun (WGS) entry which is preliminary data.</text>
</comment>
<protein>
    <recommendedName>
        <fullName evidence="13">Coatomer subunit gamma</fullName>
    </recommendedName>
</protein>
<gene>
    <name evidence="18" type="ORF">PIBRA_LOCUS8813</name>
</gene>
<evidence type="ECO:0000259" key="17">
    <source>
        <dbReference type="Pfam" id="PF16381"/>
    </source>
</evidence>
<feature type="compositionally biased region" description="Basic and acidic residues" evidence="14">
    <location>
        <begin position="1"/>
        <end position="11"/>
    </location>
</feature>
<dbReference type="InterPro" id="IPR012295">
    <property type="entry name" value="TBP_dom_sf"/>
</dbReference>
<dbReference type="AlphaFoldDB" id="A0A9P0TJ09"/>
<dbReference type="SUPFAM" id="SSF48371">
    <property type="entry name" value="ARM repeat"/>
    <property type="match status" value="1"/>
</dbReference>
<dbReference type="InterPro" id="IPR013040">
    <property type="entry name" value="Coatomer_gsu_app_Ig-like_dom"/>
</dbReference>
<feature type="domain" description="Coatomer gamma subunit appendage Ig-like subdomain" evidence="16">
    <location>
        <begin position="606"/>
        <end position="751"/>
    </location>
</feature>
<dbReference type="InterPro" id="IPR009028">
    <property type="entry name" value="Coatomer/calthrin_app_sub_C"/>
</dbReference>
<dbReference type="Gene3D" id="1.25.10.10">
    <property type="entry name" value="Leucine-rich Repeat Variant"/>
    <property type="match status" value="1"/>
</dbReference>
<dbReference type="InterPro" id="IPR037067">
    <property type="entry name" value="Coatomer_gsu_app_sf"/>
</dbReference>
<dbReference type="EMBL" id="CALOZG010000028">
    <property type="protein sequence ID" value="CAH4032430.1"/>
    <property type="molecule type" value="Genomic_DNA"/>
</dbReference>
<evidence type="ECO:0000256" key="13">
    <source>
        <dbReference type="PIRNR" id="PIRNR037093"/>
    </source>
</evidence>
<name>A0A9P0TJ09_PIEBR</name>
<evidence type="ECO:0000256" key="5">
    <source>
        <dbReference type="ARBA" id="ARBA00022490"/>
    </source>
</evidence>
<proteinExistence type="inferred from homology"/>
<dbReference type="SUPFAM" id="SSF49348">
    <property type="entry name" value="Clathrin adaptor appendage domain"/>
    <property type="match status" value="1"/>
</dbReference>
<evidence type="ECO:0000313" key="18">
    <source>
        <dbReference type="EMBL" id="CAH4032430.1"/>
    </source>
</evidence>
<evidence type="ECO:0000256" key="12">
    <source>
        <dbReference type="ARBA" id="ARBA00025536"/>
    </source>
</evidence>
<keyword evidence="7 13" id="KW-0931">ER-Golgi transport</keyword>
<sequence>MSSFKRDKKEEEDTGGNPYQNLDKTIILQEARYFNETPVNPRKCSHILSKILYLLNQGEKLTTQEATDAFFATTKLFQSKDVMLRRMVYLCIKELSKLAQDVIIVTSSLTKDMTGKEDLYRAAAIRALCSITDSTMLQAIERYMKQAIVDKNPAVSSAALVSALHLSSTAPDLVKRWANEAQEGINSDNAMVSYHALGLVAATRRNDKLSTVKLVTRLAKSPIKSPYALCLLIRLAAQLVEEDDSDASQPYMEFIECCLRHKYEMVNYEAAHAIVNLRKTDRDLAPAVSVLQLFCGSSKASLRLAGARTLARLTAKHPTAVAACTVDLENLISDPNRSVATLAVTTLLATGAESSIDRLMKQISSFVSEISDEFKIVVVKAIRRLCTKFPRKHQSLAAFLAGMLRDEGGLEYKAAIADAIIALVEENPDAKETGLAHLCEFIEDCEHTTLAVRILHLLGREGPKSRQPSRYIRFIYNRVILESGPVRAAAVSAVAQFGAQRPELLPNIKVLLSRCELDDEDEVRDRAILYNAILETGDPNLINDYIVNIHKPNPVLLERALRDHIDAKLEEPFDIMAIPTEEEKQTKEDIVEVEVRKPVQVSIEEIYAEQLAKIPGIERLGPLFKTVPHFDLTEAETEYRVRLLKHIYARHVVLQFECTNTLNDQILEQVHVRLEPPQDYEIKTIVPCQKLVYDKPDSVYLVLEYPSAYFDSLGTFGATLEFVVRDYDPNTGVADAGDGYADSYPLEEFDMGCSDQLRAKAGIDDWEQAWERAERASEATDTFVLPQHDINEAAKAVCDHLGLSKNAITGDAVKEIRGGGIFRGGAPVLVRARIASSSAGVTMKLVARSPREDLAQLLLAAVG</sequence>
<dbReference type="GO" id="GO:0072384">
    <property type="term" value="P:organelle transport along microtubule"/>
    <property type="evidence" value="ECO:0007669"/>
    <property type="project" value="TreeGrafter"/>
</dbReference>
<dbReference type="PIRSF" id="PIRSF037093">
    <property type="entry name" value="Coatomer_gamma_subunit"/>
    <property type="match status" value="1"/>
</dbReference>
<keyword evidence="19" id="KW-1185">Reference proteome</keyword>
<dbReference type="SUPFAM" id="SSF55711">
    <property type="entry name" value="Subdomain of clathrin and coatomer appendage domain"/>
    <property type="match status" value="1"/>
</dbReference>
<comment type="function">
    <text evidence="12 13">The coatomer is a cytosolic protein complex that binds to dilysine motifs and reversibly associates with Golgi non-clathrin-coated vesicles, which further mediate biosynthetic protein transport from the ER, via the Golgi up to the trans Golgi network. Coatomer complex is required for budding from Golgi membranes, and is essential for the retrograde Golgi-to-ER transport of dilysine-tagged proteins.</text>
</comment>
<evidence type="ECO:0000256" key="10">
    <source>
        <dbReference type="ARBA" id="ARBA00023136"/>
    </source>
</evidence>
<dbReference type="GO" id="GO:0006891">
    <property type="term" value="P:intra-Golgi vesicle-mediated transport"/>
    <property type="evidence" value="ECO:0007669"/>
    <property type="project" value="TreeGrafter"/>
</dbReference>
<keyword evidence="4 13" id="KW-0813">Transport</keyword>
<dbReference type="GO" id="GO:0005198">
    <property type="term" value="F:structural molecule activity"/>
    <property type="evidence" value="ECO:0007669"/>
    <property type="project" value="InterPro"/>
</dbReference>
<evidence type="ECO:0000256" key="11">
    <source>
        <dbReference type="ARBA" id="ARBA00023329"/>
    </source>
</evidence>
<dbReference type="InterPro" id="IPR011989">
    <property type="entry name" value="ARM-like"/>
</dbReference>
<dbReference type="GO" id="GO:0030126">
    <property type="term" value="C:COPI vesicle coat"/>
    <property type="evidence" value="ECO:0007669"/>
    <property type="project" value="InterPro"/>
</dbReference>
<dbReference type="OrthoDB" id="1074925at2759"/>
<dbReference type="Pfam" id="PF16381">
    <property type="entry name" value="Coatomer_g_Cpla"/>
    <property type="match status" value="1"/>
</dbReference>
<keyword evidence="9 13" id="KW-0333">Golgi apparatus</keyword>
<dbReference type="InterPro" id="IPR016024">
    <property type="entry name" value="ARM-type_fold"/>
</dbReference>
<dbReference type="PANTHER" id="PTHR10261">
    <property type="entry name" value="COATOMER SUBUNIT GAMMA"/>
    <property type="match status" value="1"/>
</dbReference>
<dbReference type="FunFam" id="1.25.10.10:FF:000382">
    <property type="entry name" value="Coatomer subunit gamma"/>
    <property type="match status" value="1"/>
</dbReference>
<dbReference type="PANTHER" id="PTHR10261:SF0">
    <property type="entry name" value="COATOMER SUBUNIT GAMMA-2"/>
    <property type="match status" value="1"/>
</dbReference>
<keyword evidence="10 13" id="KW-0472">Membrane</keyword>
<evidence type="ECO:0000256" key="4">
    <source>
        <dbReference type="ARBA" id="ARBA00022448"/>
    </source>
</evidence>
<dbReference type="GO" id="GO:0000139">
    <property type="term" value="C:Golgi membrane"/>
    <property type="evidence" value="ECO:0007669"/>
    <property type="project" value="UniProtKB-SubCell"/>
</dbReference>
<dbReference type="InterPro" id="IPR002553">
    <property type="entry name" value="Clathrin/coatomer_adapt-like_N"/>
</dbReference>
<dbReference type="GO" id="GO:0006886">
    <property type="term" value="P:intracellular protein transport"/>
    <property type="evidence" value="ECO:0007669"/>
    <property type="project" value="InterPro"/>
</dbReference>
<evidence type="ECO:0000256" key="2">
    <source>
        <dbReference type="ARBA" id="ARBA00010720"/>
    </source>
</evidence>
<evidence type="ECO:0000256" key="14">
    <source>
        <dbReference type="SAM" id="MobiDB-lite"/>
    </source>
</evidence>
<organism evidence="18 19">
    <name type="scientific">Pieris brassicae</name>
    <name type="common">White butterfly</name>
    <name type="synonym">Large white butterfly</name>
    <dbReference type="NCBI Taxonomy" id="7116"/>
    <lineage>
        <taxon>Eukaryota</taxon>
        <taxon>Metazoa</taxon>
        <taxon>Ecdysozoa</taxon>
        <taxon>Arthropoda</taxon>
        <taxon>Hexapoda</taxon>
        <taxon>Insecta</taxon>
        <taxon>Pterygota</taxon>
        <taxon>Neoptera</taxon>
        <taxon>Endopterygota</taxon>
        <taxon>Lepidoptera</taxon>
        <taxon>Glossata</taxon>
        <taxon>Ditrysia</taxon>
        <taxon>Papilionoidea</taxon>
        <taxon>Pieridae</taxon>
        <taxon>Pierinae</taxon>
        <taxon>Pieris</taxon>
    </lineage>
</organism>
<keyword evidence="11 13" id="KW-0968">Cytoplasmic vesicle</keyword>
<evidence type="ECO:0000256" key="9">
    <source>
        <dbReference type="ARBA" id="ARBA00023034"/>
    </source>
</evidence>
<dbReference type="GO" id="GO:0005783">
    <property type="term" value="C:endoplasmic reticulum"/>
    <property type="evidence" value="ECO:0007669"/>
    <property type="project" value="TreeGrafter"/>
</dbReference>
<comment type="subunit">
    <text evidence="3">Oligomeric complex that consists of at least the alpha, beta, beta', gamma, delta, epsilon and zeta subunits.</text>
</comment>
<dbReference type="InterPro" id="IPR017106">
    <property type="entry name" value="Coatomer_gsu"/>
</dbReference>
<evidence type="ECO:0000256" key="3">
    <source>
        <dbReference type="ARBA" id="ARBA00011775"/>
    </source>
</evidence>
<reference evidence="18" key="1">
    <citation type="submission" date="2022-05" db="EMBL/GenBank/DDBJ databases">
        <authorList>
            <person name="Okamura Y."/>
        </authorList>
    </citation>
    <scope>NUCLEOTIDE SEQUENCE</scope>
</reference>
<dbReference type="InterPro" id="IPR032154">
    <property type="entry name" value="Coatomer_g_Cpla"/>
</dbReference>